<dbReference type="EMBL" id="VRMN01000027">
    <property type="protein sequence ID" value="KAA8490454.1"/>
    <property type="molecule type" value="Genomic_DNA"/>
</dbReference>
<dbReference type="CDD" id="cd18573">
    <property type="entry name" value="ABC_6TM_ABCB10_like"/>
    <property type="match status" value="1"/>
</dbReference>
<sequence length="774" mass="84975">MSHAARWRAMHPRCAVPAPAPASGPAPSLTLAQALARALTMPTSGTASVVLRRIDSCVYLRSAGALSCLRNCVRSTLVRNASTIAQTQRDRVARGLRRYSSSPLPPGVSQEQPRARIHGNGSSQSQSQSQSAGRRRSSNSAWRLLHVHGRKVWRRFRRPWGALTVLNSNTSFRRILEFVKPQTNLLIAASLCQFVQTMTTMTFPAAAGKIMDMIEPPHPELMDQLAMVAWGLVALFAVGCVAASARVTLMTIVGERISRRLRIDVFAKILGKRMEFFDRRHTGELVNRLSADTTVISRVLTDNLSRTVRSSVTFSMAVAWLLVYSPKLFLISAMVLPPTAGLAVLAGRIVRQLSRQYMDALAASTAHAAEKISGIRTVRLFGTEELEITRYAKKTEDVYQLAKNTGIAEGIYTGALYFVSQMSLVGILYCGSRLVMDGELSVGTLSAFTMYAINLGFSLSNLANAYGQFTKAQGSAMRVVEILDEDPILHSERNSAGVCLVPPYKARLEFDKVSFAYPMAPQNLILQNVSFTVEPGEIVALAGASGSGKSTITYLTARLYDPQQGMIRFGGHDIQTLNSDWLRSQIGVVPQDPLLFDDTIAKNITIRRHAAHLSGTPGTQQEHVDANADAHLRHICDLATCSDFIEKFPQGLDTLVGERGSSLSGGQRQRIAFARSLYHKPRLLLMDELTSQLDAENEAMVSYAIQSLAHEEGVSVLVIAHRLSTLRRADRILFLADGAVAEQGTYDELSQRRGLFRGYVEASQKQRFHQTSAQ</sequence>
<dbReference type="OMA" id="MTWLGER"/>
<keyword evidence="15" id="KW-1185">Reference proteome</keyword>
<dbReference type="GO" id="GO:0005886">
    <property type="term" value="C:plasma membrane"/>
    <property type="evidence" value="ECO:0007669"/>
    <property type="project" value="UniProtKB-SubCell"/>
</dbReference>
<reference evidence="15" key="1">
    <citation type="journal article" date="2019" name="Nat. Commun.">
        <title>Expansion of phycobilisome linker gene families in mesophilic red algae.</title>
        <authorList>
            <person name="Lee J."/>
            <person name="Kim D."/>
            <person name="Bhattacharya D."/>
            <person name="Yoon H.S."/>
        </authorList>
    </citation>
    <scope>NUCLEOTIDE SEQUENCE [LARGE SCALE GENOMIC DNA]</scope>
    <source>
        <strain evidence="15">CCMP 1328</strain>
    </source>
</reference>
<name>A0A5J4YI72_PORPP</name>
<evidence type="ECO:0000256" key="3">
    <source>
        <dbReference type="ARBA" id="ARBA00022448"/>
    </source>
</evidence>
<dbReference type="FunFam" id="3.40.50.300:FF:000221">
    <property type="entry name" value="Multidrug ABC transporter ATP-binding protein"/>
    <property type="match status" value="1"/>
</dbReference>
<dbReference type="InterPro" id="IPR036640">
    <property type="entry name" value="ABC1_TM_sf"/>
</dbReference>
<dbReference type="PROSITE" id="PS50929">
    <property type="entry name" value="ABC_TM1F"/>
    <property type="match status" value="1"/>
</dbReference>
<evidence type="ECO:0000256" key="10">
    <source>
        <dbReference type="SAM" id="MobiDB-lite"/>
    </source>
</evidence>
<feature type="compositionally biased region" description="Low complexity" evidence="10">
    <location>
        <begin position="119"/>
        <end position="132"/>
    </location>
</feature>
<dbReference type="Pfam" id="PF00664">
    <property type="entry name" value="ABC_membrane"/>
    <property type="match status" value="1"/>
</dbReference>
<keyword evidence="7 14" id="KW-0067">ATP-binding</keyword>
<evidence type="ECO:0000256" key="5">
    <source>
        <dbReference type="ARBA" id="ARBA00022692"/>
    </source>
</evidence>
<feature type="transmembrane region" description="Helical" evidence="11">
    <location>
        <begin position="329"/>
        <end position="350"/>
    </location>
</feature>
<feature type="transmembrane region" description="Helical" evidence="11">
    <location>
        <begin position="183"/>
        <end position="207"/>
    </location>
</feature>
<dbReference type="Proteomes" id="UP000324585">
    <property type="component" value="Unassembled WGS sequence"/>
</dbReference>
<dbReference type="GO" id="GO:0005524">
    <property type="term" value="F:ATP binding"/>
    <property type="evidence" value="ECO:0007669"/>
    <property type="project" value="UniProtKB-KW"/>
</dbReference>
<evidence type="ECO:0000313" key="14">
    <source>
        <dbReference type="EMBL" id="KAA8490454.1"/>
    </source>
</evidence>
<evidence type="ECO:0000256" key="2">
    <source>
        <dbReference type="ARBA" id="ARBA00014334"/>
    </source>
</evidence>
<protein>
    <recommendedName>
        <fullName evidence="2">Probable ATP-dependent transporter ycf16</fullName>
    </recommendedName>
</protein>
<evidence type="ECO:0000256" key="4">
    <source>
        <dbReference type="ARBA" id="ARBA00022475"/>
    </source>
</evidence>
<dbReference type="InterPro" id="IPR027417">
    <property type="entry name" value="P-loop_NTPase"/>
</dbReference>
<keyword evidence="8 11" id="KW-1133">Transmembrane helix</keyword>
<keyword evidence="3" id="KW-0813">Transport</keyword>
<dbReference type="PROSITE" id="PS00211">
    <property type="entry name" value="ABC_TRANSPORTER_1"/>
    <property type="match status" value="1"/>
</dbReference>
<dbReference type="InterPro" id="IPR011527">
    <property type="entry name" value="ABC1_TM_dom"/>
</dbReference>
<keyword evidence="6" id="KW-0547">Nucleotide-binding</keyword>
<feature type="transmembrane region" description="Helical" evidence="11">
    <location>
        <begin position="307"/>
        <end position="323"/>
    </location>
</feature>
<evidence type="ECO:0000256" key="1">
    <source>
        <dbReference type="ARBA" id="ARBA00004651"/>
    </source>
</evidence>
<keyword evidence="4" id="KW-1003">Cell membrane</keyword>
<feature type="transmembrane region" description="Helical" evidence="11">
    <location>
        <begin position="227"/>
        <end position="253"/>
    </location>
</feature>
<dbReference type="InterPro" id="IPR003439">
    <property type="entry name" value="ABC_transporter-like_ATP-bd"/>
</dbReference>
<dbReference type="GO" id="GO:0016887">
    <property type="term" value="F:ATP hydrolysis activity"/>
    <property type="evidence" value="ECO:0007669"/>
    <property type="project" value="InterPro"/>
</dbReference>
<proteinExistence type="predicted"/>
<evidence type="ECO:0000256" key="11">
    <source>
        <dbReference type="SAM" id="Phobius"/>
    </source>
</evidence>
<dbReference type="Pfam" id="PF00005">
    <property type="entry name" value="ABC_tran"/>
    <property type="match status" value="1"/>
</dbReference>
<comment type="subcellular location">
    <subcellularLocation>
        <location evidence="1">Cell membrane</location>
        <topology evidence="1">Multi-pass membrane protein</topology>
    </subcellularLocation>
</comment>
<feature type="domain" description="ABC transmembrane type-1" evidence="13">
    <location>
        <begin position="187"/>
        <end position="471"/>
    </location>
</feature>
<dbReference type="AlphaFoldDB" id="A0A5J4YI72"/>
<keyword evidence="9 11" id="KW-0472">Membrane</keyword>
<evidence type="ECO:0000256" key="8">
    <source>
        <dbReference type="ARBA" id="ARBA00022989"/>
    </source>
</evidence>
<dbReference type="PANTHER" id="PTHR43394">
    <property type="entry name" value="ATP-DEPENDENT PERMEASE MDL1, MITOCHONDRIAL"/>
    <property type="match status" value="1"/>
</dbReference>
<dbReference type="PANTHER" id="PTHR43394:SF1">
    <property type="entry name" value="ATP-BINDING CASSETTE SUB-FAMILY B MEMBER 10, MITOCHONDRIAL"/>
    <property type="match status" value="1"/>
</dbReference>
<dbReference type="Gene3D" id="3.40.50.300">
    <property type="entry name" value="P-loop containing nucleotide triphosphate hydrolases"/>
    <property type="match status" value="1"/>
</dbReference>
<evidence type="ECO:0000313" key="15">
    <source>
        <dbReference type="Proteomes" id="UP000324585"/>
    </source>
</evidence>
<dbReference type="GO" id="GO:0005743">
    <property type="term" value="C:mitochondrial inner membrane"/>
    <property type="evidence" value="ECO:0007669"/>
    <property type="project" value="TreeGrafter"/>
</dbReference>
<evidence type="ECO:0000256" key="6">
    <source>
        <dbReference type="ARBA" id="ARBA00022741"/>
    </source>
</evidence>
<dbReference type="Gene3D" id="1.20.1560.10">
    <property type="entry name" value="ABC transporter type 1, transmembrane domain"/>
    <property type="match status" value="1"/>
</dbReference>
<evidence type="ECO:0000259" key="13">
    <source>
        <dbReference type="PROSITE" id="PS50929"/>
    </source>
</evidence>
<accession>A0A5J4YI72</accession>
<evidence type="ECO:0000259" key="12">
    <source>
        <dbReference type="PROSITE" id="PS50893"/>
    </source>
</evidence>
<dbReference type="InterPro" id="IPR017871">
    <property type="entry name" value="ABC_transporter-like_CS"/>
</dbReference>
<dbReference type="SMART" id="SM00382">
    <property type="entry name" value="AAA"/>
    <property type="match status" value="1"/>
</dbReference>
<dbReference type="InterPro" id="IPR003593">
    <property type="entry name" value="AAA+_ATPase"/>
</dbReference>
<feature type="domain" description="ABC transporter" evidence="12">
    <location>
        <begin position="508"/>
        <end position="762"/>
    </location>
</feature>
<dbReference type="GO" id="GO:0090374">
    <property type="term" value="P:oligopeptide export from mitochondrion"/>
    <property type="evidence" value="ECO:0007669"/>
    <property type="project" value="TreeGrafter"/>
</dbReference>
<feature type="region of interest" description="Disordered" evidence="10">
    <location>
        <begin position="97"/>
        <end position="138"/>
    </location>
</feature>
<dbReference type="InterPro" id="IPR039421">
    <property type="entry name" value="Type_1_exporter"/>
</dbReference>
<dbReference type="PROSITE" id="PS50893">
    <property type="entry name" value="ABC_TRANSPORTER_2"/>
    <property type="match status" value="1"/>
</dbReference>
<gene>
    <name evidence="14" type="ORF">FVE85_8980</name>
</gene>
<dbReference type="GO" id="GO:0015421">
    <property type="term" value="F:ABC-type oligopeptide transporter activity"/>
    <property type="evidence" value="ECO:0007669"/>
    <property type="project" value="TreeGrafter"/>
</dbReference>
<keyword evidence="5 11" id="KW-0812">Transmembrane</keyword>
<dbReference type="SUPFAM" id="SSF90123">
    <property type="entry name" value="ABC transporter transmembrane region"/>
    <property type="match status" value="1"/>
</dbReference>
<organism evidence="14 15">
    <name type="scientific">Porphyridium purpureum</name>
    <name type="common">Red alga</name>
    <name type="synonym">Porphyridium cruentum</name>
    <dbReference type="NCBI Taxonomy" id="35688"/>
    <lineage>
        <taxon>Eukaryota</taxon>
        <taxon>Rhodophyta</taxon>
        <taxon>Bangiophyceae</taxon>
        <taxon>Porphyridiales</taxon>
        <taxon>Porphyridiaceae</taxon>
        <taxon>Porphyridium</taxon>
    </lineage>
</organism>
<dbReference type="OrthoDB" id="6500128at2759"/>
<dbReference type="SUPFAM" id="SSF52540">
    <property type="entry name" value="P-loop containing nucleoside triphosphate hydrolases"/>
    <property type="match status" value="1"/>
</dbReference>
<evidence type="ECO:0000256" key="9">
    <source>
        <dbReference type="ARBA" id="ARBA00023136"/>
    </source>
</evidence>
<evidence type="ECO:0000256" key="7">
    <source>
        <dbReference type="ARBA" id="ARBA00022840"/>
    </source>
</evidence>
<comment type="caution">
    <text evidence="14">The sequence shown here is derived from an EMBL/GenBank/DDBJ whole genome shotgun (WGS) entry which is preliminary data.</text>
</comment>